<feature type="transmembrane region" description="Helical" evidence="6">
    <location>
        <begin position="7"/>
        <end position="28"/>
    </location>
</feature>
<evidence type="ECO:0000256" key="1">
    <source>
        <dbReference type="ARBA" id="ARBA00004141"/>
    </source>
</evidence>
<keyword evidence="3 6" id="KW-0812">Transmembrane</keyword>
<gene>
    <name evidence="8" type="ORF">CLOHYLEM_07338</name>
</gene>
<dbReference type="GO" id="GO:0000271">
    <property type="term" value="P:polysaccharide biosynthetic process"/>
    <property type="evidence" value="ECO:0007669"/>
    <property type="project" value="InterPro"/>
</dbReference>
<comment type="caution">
    <text evidence="8">The sequence shown here is derived from an EMBL/GenBank/DDBJ whole genome shotgun (WGS) entry which is preliminary data.</text>
</comment>
<proteinExistence type="inferred from homology"/>
<dbReference type="HOGENOM" id="CLU_083873_1_1_9"/>
<sequence length="129" mass="14538">MAKYKKITAYMVFGILTTVVNVAVYYICYQILKIPNIYSTAAAWCMAVVFAFLTNKPFVFESRNWSQKTVAAEAVRFFGCRALTGVLELALMFLLVDILALQGTVMKIFTNIIVIALNYIAGKYFVFDS</sequence>
<dbReference type="PANTHER" id="PTHR38459:SF5">
    <property type="entry name" value="CELL WALL TEICHOIC ACID GLYCOSYLATION PROTEIN GTCA"/>
    <property type="match status" value="1"/>
</dbReference>
<dbReference type="InterPro" id="IPR051401">
    <property type="entry name" value="GtrA_CellWall_Glycosyl"/>
</dbReference>
<evidence type="ECO:0000256" key="4">
    <source>
        <dbReference type="ARBA" id="ARBA00022989"/>
    </source>
</evidence>
<dbReference type="Proteomes" id="UP000004893">
    <property type="component" value="Unassembled WGS sequence"/>
</dbReference>
<dbReference type="eggNOG" id="COG2246">
    <property type="taxonomic scope" value="Bacteria"/>
</dbReference>
<feature type="transmembrane region" description="Helical" evidence="6">
    <location>
        <begin position="74"/>
        <end position="96"/>
    </location>
</feature>
<organism evidence="8 9">
    <name type="scientific">[Clostridium] hylemonae DSM 15053</name>
    <dbReference type="NCBI Taxonomy" id="553973"/>
    <lineage>
        <taxon>Bacteria</taxon>
        <taxon>Bacillati</taxon>
        <taxon>Bacillota</taxon>
        <taxon>Clostridia</taxon>
        <taxon>Lachnospirales</taxon>
        <taxon>Lachnospiraceae</taxon>
    </lineage>
</organism>
<feature type="transmembrane region" description="Helical" evidence="6">
    <location>
        <begin position="34"/>
        <end position="53"/>
    </location>
</feature>
<evidence type="ECO:0000256" key="6">
    <source>
        <dbReference type="SAM" id="Phobius"/>
    </source>
</evidence>
<keyword evidence="4 6" id="KW-1133">Transmembrane helix</keyword>
<protein>
    <submittedName>
        <fullName evidence="8">GtrA-like protein</fullName>
    </submittedName>
</protein>
<name>C0C5G2_9FIRM</name>
<comment type="subcellular location">
    <subcellularLocation>
        <location evidence="1">Membrane</location>
        <topology evidence="1">Multi-pass membrane protein</topology>
    </subcellularLocation>
</comment>
<dbReference type="Pfam" id="PF04138">
    <property type="entry name" value="GtrA_DPMS_TM"/>
    <property type="match status" value="1"/>
</dbReference>
<evidence type="ECO:0000313" key="9">
    <source>
        <dbReference type="Proteomes" id="UP000004893"/>
    </source>
</evidence>
<dbReference type="STRING" id="553973.CLOHYLEM_07338"/>
<evidence type="ECO:0000256" key="5">
    <source>
        <dbReference type="ARBA" id="ARBA00023136"/>
    </source>
</evidence>
<reference evidence="8" key="2">
    <citation type="submission" date="2013-06" db="EMBL/GenBank/DDBJ databases">
        <title>Draft genome sequence of Clostridium hylemonae (DSM 15053).</title>
        <authorList>
            <person name="Sudarsanam P."/>
            <person name="Ley R."/>
            <person name="Guruge J."/>
            <person name="Turnbaugh P.J."/>
            <person name="Mahowald M."/>
            <person name="Liep D."/>
            <person name="Gordon J."/>
        </authorList>
    </citation>
    <scope>NUCLEOTIDE SEQUENCE</scope>
    <source>
        <strain evidence="8">DSM 15053</strain>
    </source>
</reference>
<feature type="transmembrane region" description="Helical" evidence="6">
    <location>
        <begin position="108"/>
        <end position="127"/>
    </location>
</feature>
<comment type="similarity">
    <text evidence="2">Belongs to the GtrA family.</text>
</comment>
<dbReference type="InterPro" id="IPR007267">
    <property type="entry name" value="GtrA_DPMS_TM"/>
</dbReference>
<dbReference type="GO" id="GO:0005886">
    <property type="term" value="C:plasma membrane"/>
    <property type="evidence" value="ECO:0007669"/>
    <property type="project" value="TreeGrafter"/>
</dbReference>
<feature type="domain" description="GtrA/DPMS transmembrane" evidence="7">
    <location>
        <begin position="10"/>
        <end position="127"/>
    </location>
</feature>
<dbReference type="AlphaFoldDB" id="C0C5G2"/>
<keyword evidence="9" id="KW-1185">Reference proteome</keyword>
<keyword evidence="5 6" id="KW-0472">Membrane</keyword>
<dbReference type="RefSeq" id="WP_006444693.1">
    <property type="nucleotide sequence ID" value="NZ_CP036524.1"/>
</dbReference>
<evidence type="ECO:0000256" key="2">
    <source>
        <dbReference type="ARBA" id="ARBA00009399"/>
    </source>
</evidence>
<dbReference type="OrthoDB" id="361483at2"/>
<evidence type="ECO:0000259" key="7">
    <source>
        <dbReference type="Pfam" id="PF04138"/>
    </source>
</evidence>
<dbReference type="EMBL" id="ABYI02000040">
    <property type="protein sequence ID" value="EEG72699.1"/>
    <property type="molecule type" value="Genomic_DNA"/>
</dbReference>
<evidence type="ECO:0000313" key="8">
    <source>
        <dbReference type="EMBL" id="EEG72699.1"/>
    </source>
</evidence>
<evidence type="ECO:0000256" key="3">
    <source>
        <dbReference type="ARBA" id="ARBA00022692"/>
    </source>
</evidence>
<accession>C0C5G2</accession>
<dbReference type="PANTHER" id="PTHR38459">
    <property type="entry name" value="PROPHAGE BACTOPRENOL-LINKED GLUCOSE TRANSLOCASE HOMOLOG"/>
    <property type="match status" value="1"/>
</dbReference>
<reference evidence="8" key="1">
    <citation type="submission" date="2009-02" db="EMBL/GenBank/DDBJ databases">
        <authorList>
            <person name="Fulton L."/>
            <person name="Clifton S."/>
            <person name="Fulton B."/>
            <person name="Xu J."/>
            <person name="Minx P."/>
            <person name="Pepin K.H."/>
            <person name="Johnson M."/>
            <person name="Bhonagiri V."/>
            <person name="Nash W.E."/>
            <person name="Mardis E.R."/>
            <person name="Wilson R.K."/>
        </authorList>
    </citation>
    <scope>NUCLEOTIDE SEQUENCE [LARGE SCALE GENOMIC DNA]</scope>
    <source>
        <strain evidence="8">DSM 15053</strain>
    </source>
</reference>